<protein>
    <recommendedName>
        <fullName evidence="10">FAD dependent oxidoreductase</fullName>
    </recommendedName>
</protein>
<evidence type="ECO:0000256" key="7">
    <source>
        <dbReference type="SAM" id="SignalP"/>
    </source>
</evidence>
<dbReference type="InterPro" id="IPR039650">
    <property type="entry name" value="HdrA-like"/>
</dbReference>
<feature type="signal peptide" evidence="7">
    <location>
        <begin position="1"/>
        <end position="28"/>
    </location>
</feature>
<feature type="chain" id="PRO_5038640619" description="FAD dependent oxidoreductase" evidence="7">
    <location>
        <begin position="29"/>
        <end position="542"/>
    </location>
</feature>
<accession>A0A1V0UQQ5</accession>
<dbReference type="EMBL" id="CP020557">
    <property type="protein sequence ID" value="ARF67514.1"/>
    <property type="molecule type" value="Genomic_DNA"/>
</dbReference>
<dbReference type="PANTHER" id="PTHR43498">
    <property type="entry name" value="FERREDOXIN:COB-COM HETERODISULFIDE REDUCTASE SUBUNIT A"/>
    <property type="match status" value="1"/>
</dbReference>
<dbReference type="Proteomes" id="UP000192727">
    <property type="component" value="Chromosome"/>
</dbReference>
<reference evidence="8 9" key="1">
    <citation type="submission" date="2017-03" db="EMBL/GenBank/DDBJ databases">
        <title>Paenibacillus larvae genome sequencing.</title>
        <authorList>
            <person name="Dingman D.W."/>
        </authorList>
    </citation>
    <scope>NUCLEOTIDE SEQUENCE [LARGE SCALE GENOMIC DNA]</scope>
    <source>
        <strain evidence="8 9">SAG 10367</strain>
    </source>
</reference>
<dbReference type="RefSeq" id="WP_083039222.1">
    <property type="nucleotide sequence ID" value="NZ_CP020557.1"/>
</dbReference>
<keyword evidence="5" id="KW-0411">Iron-sulfur</keyword>
<name>A0A1V0UQQ5_9BACL</name>
<evidence type="ECO:0000313" key="9">
    <source>
        <dbReference type="Proteomes" id="UP000192727"/>
    </source>
</evidence>
<feature type="compositionally biased region" description="Basic and acidic residues" evidence="6">
    <location>
        <begin position="52"/>
        <end position="65"/>
    </location>
</feature>
<keyword evidence="7" id="KW-0732">Signal</keyword>
<keyword evidence="3" id="KW-0560">Oxidoreductase</keyword>
<dbReference type="Pfam" id="PF12831">
    <property type="entry name" value="FAD_oxidored"/>
    <property type="match status" value="1"/>
</dbReference>
<dbReference type="InterPro" id="IPR036188">
    <property type="entry name" value="FAD/NAD-bd_sf"/>
</dbReference>
<evidence type="ECO:0000256" key="6">
    <source>
        <dbReference type="SAM" id="MobiDB-lite"/>
    </source>
</evidence>
<evidence type="ECO:0000256" key="5">
    <source>
        <dbReference type="ARBA" id="ARBA00023014"/>
    </source>
</evidence>
<dbReference type="AlphaFoldDB" id="A0A1V0UQQ5"/>
<dbReference type="PROSITE" id="PS51257">
    <property type="entry name" value="PROKAR_LIPOPROTEIN"/>
    <property type="match status" value="1"/>
</dbReference>
<gene>
    <name evidence="8" type="ORF">B7C51_06305</name>
</gene>
<evidence type="ECO:0000256" key="3">
    <source>
        <dbReference type="ARBA" id="ARBA00023002"/>
    </source>
</evidence>
<evidence type="ECO:0000256" key="1">
    <source>
        <dbReference type="ARBA" id="ARBA00022485"/>
    </source>
</evidence>
<evidence type="ECO:0000313" key="8">
    <source>
        <dbReference type="EMBL" id="ARF67514.1"/>
    </source>
</evidence>
<organism evidence="8 9">
    <name type="scientific">Paenibacillus larvae subsp. pulvifaciens</name>
    <dbReference type="NCBI Taxonomy" id="1477"/>
    <lineage>
        <taxon>Bacteria</taxon>
        <taxon>Bacillati</taxon>
        <taxon>Bacillota</taxon>
        <taxon>Bacilli</taxon>
        <taxon>Bacillales</taxon>
        <taxon>Paenibacillaceae</taxon>
        <taxon>Paenibacillus</taxon>
    </lineage>
</organism>
<dbReference type="GO" id="GO:0016491">
    <property type="term" value="F:oxidoreductase activity"/>
    <property type="evidence" value="ECO:0007669"/>
    <property type="project" value="UniProtKB-KW"/>
</dbReference>
<evidence type="ECO:0000256" key="4">
    <source>
        <dbReference type="ARBA" id="ARBA00023004"/>
    </source>
</evidence>
<dbReference type="GO" id="GO:0046872">
    <property type="term" value="F:metal ion binding"/>
    <property type="evidence" value="ECO:0007669"/>
    <property type="project" value="UniProtKB-KW"/>
</dbReference>
<dbReference type="SUPFAM" id="SSF51905">
    <property type="entry name" value="FAD/NAD(P)-binding domain"/>
    <property type="match status" value="1"/>
</dbReference>
<proteinExistence type="predicted"/>
<keyword evidence="2" id="KW-0479">Metal-binding</keyword>
<feature type="region of interest" description="Disordered" evidence="6">
    <location>
        <begin position="34"/>
        <end position="69"/>
    </location>
</feature>
<dbReference type="Gene3D" id="3.50.50.60">
    <property type="entry name" value="FAD/NAD(P)-binding domain"/>
    <property type="match status" value="1"/>
</dbReference>
<sequence length="542" mass="59818">MKNRRNLFPFKRARVFLALMLSALLLLSGCTGGTNSPSSSAPSDSSSPAPVSKEDPNAGCEKGDSAKAAQAEEEVDVAIIGSELEGLYLARAAADEGLKVKILDPRSSFGGQVLQGEMLFLDETKDESKHSLVQGRVKKLFDGFKGAKIRKTSEFEAYMTKLVDQIPLEQGVTLGHIDTIASNGGCSVDRIEYSTKDGKSHSIRARYWADNTDYAALASKLKTNRLPGLEKLYGQSRPEFMSAGMIMKFKHVDWDKFSKTYNQLPASEKKERFGGGYVNKDFAIGLSGIAKQFQPSSDRTFLRGLNAVNQRDGEVLINALLVYDVDPADPSSVKTAVELGNKETPRVLELFKKTLPGWENAEVNGFPSYLYIREYNHYESEYVMKPSDLLSGRMFWDNVSIGGYPMDLQGITANKWGTEMGRPDKYGIPLRSFLLKGYPNVILAGKNVGVSAIAYGSVRIQPNTSLGSEMIGILIGQLPKNQNLASISREEMSRIQGYAASKYKIKLNGEAGKNKIKDWDQDEINKLDEGEISYTSYKPKKH</sequence>
<feature type="compositionally biased region" description="Low complexity" evidence="6">
    <location>
        <begin position="36"/>
        <end position="51"/>
    </location>
</feature>
<evidence type="ECO:0000256" key="2">
    <source>
        <dbReference type="ARBA" id="ARBA00022723"/>
    </source>
</evidence>
<dbReference type="GO" id="GO:0051539">
    <property type="term" value="F:4 iron, 4 sulfur cluster binding"/>
    <property type="evidence" value="ECO:0007669"/>
    <property type="project" value="UniProtKB-KW"/>
</dbReference>
<keyword evidence="1" id="KW-0004">4Fe-4S</keyword>
<keyword evidence="4" id="KW-0408">Iron</keyword>
<dbReference type="PANTHER" id="PTHR43498:SF1">
    <property type="entry name" value="COB--COM HETERODISULFIDE REDUCTASE IRON-SULFUR SUBUNIT A"/>
    <property type="match status" value="1"/>
</dbReference>
<evidence type="ECO:0008006" key="10">
    <source>
        <dbReference type="Google" id="ProtNLM"/>
    </source>
</evidence>